<organism evidence="2 3">
    <name type="scientific">Corynebacterium occultum</name>
    <dbReference type="NCBI Taxonomy" id="2675219"/>
    <lineage>
        <taxon>Bacteria</taxon>
        <taxon>Bacillati</taxon>
        <taxon>Actinomycetota</taxon>
        <taxon>Actinomycetes</taxon>
        <taxon>Mycobacteriales</taxon>
        <taxon>Corynebacteriaceae</taxon>
        <taxon>Corynebacterium</taxon>
    </lineage>
</organism>
<gene>
    <name evidence="2" type="ORF">COCCU_06470</name>
</gene>
<dbReference type="Proteomes" id="UP000424462">
    <property type="component" value="Chromosome"/>
</dbReference>
<dbReference type="EMBL" id="CP046455">
    <property type="protein sequence ID" value="QGU07232.1"/>
    <property type="molecule type" value="Genomic_DNA"/>
</dbReference>
<keyword evidence="1" id="KW-0812">Transmembrane</keyword>
<feature type="transmembrane region" description="Helical" evidence="1">
    <location>
        <begin position="20"/>
        <end position="40"/>
    </location>
</feature>
<name>A0A6B8VNU9_9CORY</name>
<sequence>MTSLGLSRDPLNTAGDQSGWISLLVAGLLVILIGLITLALSKPAKPGN</sequence>
<reference evidence="2 3" key="1">
    <citation type="submission" date="2019-11" db="EMBL/GenBank/DDBJ databases">
        <title>Complete genome sequence of Corynebacterium kalinowskii 1959, a novel Corynebacterium species isolated from soil of a small paddock in Vilsendorf, Germany.</title>
        <authorList>
            <person name="Schaffert L."/>
            <person name="Ruwe M."/>
            <person name="Milse J."/>
            <person name="Hanuschka K."/>
            <person name="Ortseifen V."/>
            <person name="Droste J."/>
            <person name="Brandt D."/>
            <person name="Schlueter L."/>
            <person name="Kutter Y."/>
            <person name="Vinke S."/>
            <person name="Viehoefer P."/>
            <person name="Jacob L."/>
            <person name="Luebke N.-C."/>
            <person name="Schulte-Berndt E."/>
            <person name="Hain C."/>
            <person name="Linder M."/>
            <person name="Schmidt P."/>
            <person name="Wollenschlaeger L."/>
            <person name="Luttermann T."/>
            <person name="Thieme E."/>
            <person name="Hassa J."/>
            <person name="Haak M."/>
            <person name="Wittchen M."/>
            <person name="Mentz A."/>
            <person name="Persicke M."/>
            <person name="Busche T."/>
            <person name="Ruckert C."/>
        </authorList>
    </citation>
    <scope>NUCLEOTIDE SEQUENCE [LARGE SCALE GENOMIC DNA]</scope>
    <source>
        <strain evidence="2 3">2039</strain>
    </source>
</reference>
<keyword evidence="3" id="KW-1185">Reference proteome</keyword>
<protein>
    <submittedName>
        <fullName evidence="2">Uncharacterized protein</fullName>
    </submittedName>
</protein>
<proteinExistence type="predicted"/>
<evidence type="ECO:0000313" key="3">
    <source>
        <dbReference type="Proteomes" id="UP000424462"/>
    </source>
</evidence>
<evidence type="ECO:0000256" key="1">
    <source>
        <dbReference type="SAM" id="Phobius"/>
    </source>
</evidence>
<accession>A0A6B8VNU9</accession>
<evidence type="ECO:0000313" key="2">
    <source>
        <dbReference type="EMBL" id="QGU07232.1"/>
    </source>
</evidence>
<dbReference type="AlphaFoldDB" id="A0A6B8VNU9"/>
<dbReference type="KEGG" id="cok:COCCU_06470"/>
<keyword evidence="1" id="KW-0472">Membrane</keyword>
<keyword evidence="1" id="KW-1133">Transmembrane helix</keyword>